<dbReference type="AlphaFoldDB" id="E4Q2C8"/>
<sequence>MVTKKAIIDRFEGDFAIIELQNRKMVSVPREILPECAKEGDVILISVDDKETQKRSERIKNLFESLKEEGEE</sequence>
<dbReference type="InterPro" id="IPR021377">
    <property type="entry name" value="DUF3006"/>
</dbReference>
<gene>
    <name evidence="1" type="ordered locus">Calow_0148</name>
</gene>
<protein>
    <recommendedName>
        <fullName evidence="3">DUF3006 domain-containing protein</fullName>
    </recommendedName>
</protein>
<proteinExistence type="predicted"/>
<dbReference type="Proteomes" id="UP000006889">
    <property type="component" value="Chromosome"/>
</dbReference>
<dbReference type="Gene3D" id="6.20.120.50">
    <property type="match status" value="1"/>
</dbReference>
<name>E4Q2C8_CALOW</name>
<evidence type="ECO:0000313" key="1">
    <source>
        <dbReference type="EMBL" id="ADQ03756.1"/>
    </source>
</evidence>
<evidence type="ECO:0000313" key="2">
    <source>
        <dbReference type="Proteomes" id="UP000006889"/>
    </source>
</evidence>
<reference key="1">
    <citation type="submission" date="2010-09" db="EMBL/GenBank/DDBJ databases">
        <title>Complete sequence of Caldicellulosiruptor owensensis OL.</title>
        <authorList>
            <consortium name="US DOE Joint Genome Institute"/>
            <person name="Lucas S."/>
            <person name="Copeland A."/>
            <person name="Lapidus A."/>
            <person name="Cheng J.-F."/>
            <person name="Bruce D."/>
            <person name="Goodwin L."/>
            <person name="Pitluck S."/>
            <person name="Davenport K."/>
            <person name="Detter J.C."/>
            <person name="Han C."/>
            <person name="Tapia R."/>
            <person name="Land M."/>
            <person name="Hauser L."/>
            <person name="Chang Y.-J."/>
            <person name="Jeffries C."/>
            <person name="Kyrpides N."/>
            <person name="Ivanova N."/>
            <person name="Mikhailova N."/>
            <person name="Blumer-Schuette S.E."/>
            <person name="Kelly R.M."/>
            <person name="Woyke T."/>
        </authorList>
    </citation>
    <scope>NUCLEOTIDE SEQUENCE</scope>
    <source>
        <strain>OL</strain>
    </source>
</reference>
<dbReference type="Pfam" id="PF11213">
    <property type="entry name" value="DUF3006"/>
    <property type="match status" value="1"/>
</dbReference>
<organism evidence="1 2">
    <name type="scientific">Caldicellulosiruptor owensensis (strain ATCC 700167 / DSM 13100 / OL)</name>
    <dbReference type="NCBI Taxonomy" id="632518"/>
    <lineage>
        <taxon>Bacteria</taxon>
        <taxon>Bacillati</taxon>
        <taxon>Bacillota</taxon>
        <taxon>Bacillota incertae sedis</taxon>
        <taxon>Caldicellulosiruptorales</taxon>
        <taxon>Caldicellulosiruptoraceae</taxon>
        <taxon>Caldicellulosiruptor</taxon>
    </lineage>
</organism>
<accession>E4Q2C8</accession>
<evidence type="ECO:0008006" key="3">
    <source>
        <dbReference type="Google" id="ProtNLM"/>
    </source>
</evidence>
<dbReference type="STRING" id="632518.Calow_0148"/>
<reference evidence="1 2" key="2">
    <citation type="journal article" date="2011" name="J. Bacteriol.">
        <title>Complete genome sequences for the anaerobic, extremely thermophilic plant biomass-degrading bacteria Caldicellulosiruptor hydrothermalis, Caldicellulosiruptor kristjanssonii, Caldicellulosiruptor kronotskyensis, Caldicellulosiruptor owensenis, and Caldicellulosiruptor lactoaceticus.</title>
        <authorList>
            <person name="Blumer-Schuette S.E."/>
            <person name="Ozdemir I."/>
            <person name="Mistry D."/>
            <person name="Lucas S."/>
            <person name="Lapidus A."/>
            <person name="Cheng J.F."/>
            <person name="Goodwin L.A."/>
            <person name="Pitluck S."/>
            <person name="Land M.L."/>
            <person name="Hauser L.J."/>
            <person name="Woyke T."/>
            <person name="Mikhailova N."/>
            <person name="Pati A."/>
            <person name="Kyrpides N.C."/>
            <person name="Ivanova N."/>
            <person name="Detter J.C."/>
            <person name="Walston-Davenport K."/>
            <person name="Han S."/>
            <person name="Adams M.W."/>
            <person name="Kelly R.M."/>
        </authorList>
    </citation>
    <scope>NUCLEOTIDE SEQUENCE [LARGE SCALE GENOMIC DNA]</scope>
    <source>
        <strain evidence="2">ATCC 700167 / DSM 13100 / OL</strain>
    </source>
</reference>
<dbReference type="KEGG" id="cow:Calow_0148"/>
<dbReference type="HOGENOM" id="CLU_181623_0_1_9"/>
<dbReference type="EMBL" id="CP002216">
    <property type="protein sequence ID" value="ADQ03756.1"/>
    <property type="molecule type" value="Genomic_DNA"/>
</dbReference>
<dbReference type="eggNOG" id="ENOG50339TZ">
    <property type="taxonomic scope" value="Bacteria"/>
</dbReference>
<keyword evidence="2" id="KW-1185">Reference proteome</keyword>